<evidence type="ECO:0000313" key="2">
    <source>
        <dbReference type="Proteomes" id="UP001216384"/>
    </source>
</evidence>
<dbReference type="Proteomes" id="UP001216384">
    <property type="component" value="Unassembled WGS sequence"/>
</dbReference>
<accession>A0AAW6HPY1</accession>
<sequence length="158" mass="18462">MIDYKDIIVNALIKNNWTIAIIESHSNGIIANALLVSNKLDKLFNGSMVFKNSNSINNFIKLNKYQPINNDQIWSINEHDYISQIANRYFKSDVLINFVHFDQHKTKELTFSFIIKDKTIQHTIDLSKYESDNYIHPVSMILLSKLMEELILINETKK</sequence>
<organism evidence="1 2">
    <name type="scientific">Mycoplasma bradburyae</name>
    <dbReference type="NCBI Taxonomy" id="2963128"/>
    <lineage>
        <taxon>Bacteria</taxon>
        <taxon>Bacillati</taxon>
        <taxon>Mycoplasmatota</taxon>
        <taxon>Mollicutes</taxon>
        <taxon>Mycoplasmataceae</taxon>
        <taxon>Mycoplasma</taxon>
    </lineage>
</organism>
<evidence type="ECO:0000313" key="1">
    <source>
        <dbReference type="EMBL" id="MDC4183291.1"/>
    </source>
</evidence>
<dbReference type="RefSeq" id="WP_272403952.1">
    <property type="nucleotide sequence ID" value="NZ_JAJHZP010000013.1"/>
</dbReference>
<dbReference type="InterPro" id="IPR036653">
    <property type="entry name" value="CinA-like_C"/>
</dbReference>
<reference evidence="1" key="1">
    <citation type="submission" date="2021-11" db="EMBL/GenBank/DDBJ databases">
        <title>Description of Mycoplasma bradburyaesp. nov.from sea birds: a tribute to a great mycoplasmologist.</title>
        <authorList>
            <person name="Ramirez A.S."/>
            <person name="Poveda C."/>
            <person name="Suarez-Perez A."/>
            <person name="Rosales R.S."/>
            <person name="Dijkman R."/>
            <person name="Feberwee A."/>
            <person name="Spergser J."/>
            <person name="Szostak M.P."/>
            <person name="Ressel L."/>
            <person name="Calabuig P."/>
            <person name="Catania S."/>
            <person name="Gobbo F."/>
            <person name="Timofte D."/>
            <person name="Poveda J.B."/>
        </authorList>
    </citation>
    <scope>NUCLEOTIDE SEQUENCE</scope>
    <source>
        <strain evidence="1">T264</strain>
    </source>
</reference>
<dbReference type="AlphaFoldDB" id="A0AAW6HPY1"/>
<protein>
    <submittedName>
        <fullName evidence="1">Uncharacterized protein</fullName>
    </submittedName>
</protein>
<proteinExistence type="predicted"/>
<gene>
    <name evidence="1" type="ORF">LNO71_01350</name>
</gene>
<comment type="caution">
    <text evidence="1">The sequence shown here is derived from an EMBL/GenBank/DDBJ whole genome shotgun (WGS) entry which is preliminary data.</text>
</comment>
<dbReference type="EMBL" id="JAJHZP010000013">
    <property type="protein sequence ID" value="MDC4183291.1"/>
    <property type="molecule type" value="Genomic_DNA"/>
</dbReference>
<dbReference type="SUPFAM" id="SSF142433">
    <property type="entry name" value="CinA-like"/>
    <property type="match status" value="1"/>
</dbReference>
<name>A0AAW6HPY1_9MOLU</name>